<protein>
    <submittedName>
        <fullName evidence="3">Outer membrane protein</fullName>
    </submittedName>
</protein>
<reference evidence="3" key="1">
    <citation type="submission" date="2016-06" db="UniProtKB">
        <authorList>
            <consortium name="WormBaseParasite"/>
        </authorList>
    </citation>
    <scope>IDENTIFICATION</scope>
</reference>
<evidence type="ECO:0000313" key="2">
    <source>
        <dbReference type="Proteomes" id="UP000271098"/>
    </source>
</evidence>
<proteinExistence type="predicted"/>
<keyword evidence="2" id="KW-1185">Reference proteome</keyword>
<dbReference type="WBParaSite" id="GPUH_0000696201-mRNA-1">
    <property type="protein sequence ID" value="GPUH_0000696201-mRNA-1"/>
    <property type="gene ID" value="GPUH_0000696201"/>
</dbReference>
<dbReference type="AlphaFoldDB" id="A0A183DE12"/>
<reference evidence="1 2" key="2">
    <citation type="submission" date="2018-11" db="EMBL/GenBank/DDBJ databases">
        <authorList>
            <consortium name="Pathogen Informatics"/>
        </authorList>
    </citation>
    <scope>NUCLEOTIDE SEQUENCE [LARGE SCALE GENOMIC DNA]</scope>
</reference>
<evidence type="ECO:0000313" key="1">
    <source>
        <dbReference type="EMBL" id="VDK56691.1"/>
    </source>
</evidence>
<name>A0A183DE12_9BILA</name>
<dbReference type="Proteomes" id="UP000271098">
    <property type="component" value="Unassembled WGS sequence"/>
</dbReference>
<evidence type="ECO:0000313" key="3">
    <source>
        <dbReference type="WBParaSite" id="GPUH_0000696201-mRNA-1"/>
    </source>
</evidence>
<dbReference type="OrthoDB" id="5810418at2759"/>
<organism evidence="3">
    <name type="scientific">Gongylonema pulchrum</name>
    <dbReference type="NCBI Taxonomy" id="637853"/>
    <lineage>
        <taxon>Eukaryota</taxon>
        <taxon>Metazoa</taxon>
        <taxon>Ecdysozoa</taxon>
        <taxon>Nematoda</taxon>
        <taxon>Chromadorea</taxon>
        <taxon>Rhabditida</taxon>
        <taxon>Spirurina</taxon>
        <taxon>Spiruromorpha</taxon>
        <taxon>Spiruroidea</taxon>
        <taxon>Gongylonematidae</taxon>
        <taxon>Gongylonema</taxon>
    </lineage>
</organism>
<accession>A0A183DE12</accession>
<dbReference type="EMBL" id="UYRT01017203">
    <property type="protein sequence ID" value="VDK56691.1"/>
    <property type="molecule type" value="Genomic_DNA"/>
</dbReference>
<gene>
    <name evidence="1" type="ORF">GPUH_LOCUS6952</name>
</gene>
<sequence>MMDIDLGRDPLPILSNGFQNGFRYYIHGVDEVSYLSHEGISVSPGYSVDSALGPNKVGGAILFVIK</sequence>